<dbReference type="Proteomes" id="UP001056120">
    <property type="component" value="Linkage Group LG14"/>
</dbReference>
<reference evidence="1 2" key="2">
    <citation type="journal article" date="2022" name="Mol. Ecol. Resour.">
        <title>The genomes of chicory, endive, great burdock and yacon provide insights into Asteraceae paleo-polyploidization history and plant inulin production.</title>
        <authorList>
            <person name="Fan W."/>
            <person name="Wang S."/>
            <person name="Wang H."/>
            <person name="Wang A."/>
            <person name="Jiang F."/>
            <person name="Liu H."/>
            <person name="Zhao H."/>
            <person name="Xu D."/>
            <person name="Zhang Y."/>
        </authorList>
    </citation>
    <scope>NUCLEOTIDE SEQUENCE [LARGE SCALE GENOMIC DNA]</scope>
    <source>
        <strain evidence="2">cv. Yunnan</strain>
        <tissue evidence="1">Leaves</tissue>
    </source>
</reference>
<evidence type="ECO:0000313" key="1">
    <source>
        <dbReference type="EMBL" id="KAI3784185.1"/>
    </source>
</evidence>
<name>A0ACB9GL48_9ASTR</name>
<evidence type="ECO:0000313" key="2">
    <source>
        <dbReference type="Proteomes" id="UP001056120"/>
    </source>
</evidence>
<protein>
    <submittedName>
        <fullName evidence="1">Uncharacterized protein</fullName>
    </submittedName>
</protein>
<dbReference type="EMBL" id="CM042031">
    <property type="protein sequence ID" value="KAI3784185.1"/>
    <property type="molecule type" value="Genomic_DNA"/>
</dbReference>
<accession>A0ACB9GL48</accession>
<organism evidence="1 2">
    <name type="scientific">Smallanthus sonchifolius</name>
    <dbReference type="NCBI Taxonomy" id="185202"/>
    <lineage>
        <taxon>Eukaryota</taxon>
        <taxon>Viridiplantae</taxon>
        <taxon>Streptophyta</taxon>
        <taxon>Embryophyta</taxon>
        <taxon>Tracheophyta</taxon>
        <taxon>Spermatophyta</taxon>
        <taxon>Magnoliopsida</taxon>
        <taxon>eudicotyledons</taxon>
        <taxon>Gunneridae</taxon>
        <taxon>Pentapetalae</taxon>
        <taxon>asterids</taxon>
        <taxon>campanulids</taxon>
        <taxon>Asterales</taxon>
        <taxon>Asteraceae</taxon>
        <taxon>Asteroideae</taxon>
        <taxon>Heliantheae alliance</taxon>
        <taxon>Millerieae</taxon>
        <taxon>Smallanthus</taxon>
    </lineage>
</organism>
<gene>
    <name evidence="1" type="ORF">L1987_43279</name>
</gene>
<sequence length="151" mass="16895">MLVGRDLGLPNLVVLFVVFPAIGFLIRRKWRHAKARREEIKRLLIFASEEAARAEIEGYFYTSNVSSSVSSPDSAWVPVPPTASVPVLKPPYKCAVCFSPTNTRCAKCKAARYWQTGLFLLSMGVTHGDGYPRGLPPSRPVVRWILKAEKY</sequence>
<comment type="caution">
    <text evidence="1">The sequence shown here is derived from an EMBL/GenBank/DDBJ whole genome shotgun (WGS) entry which is preliminary data.</text>
</comment>
<reference evidence="2" key="1">
    <citation type="journal article" date="2022" name="Mol. Ecol. Resour.">
        <title>The genomes of chicory, endive, great burdock and yacon provide insights into Asteraceae palaeo-polyploidization history and plant inulin production.</title>
        <authorList>
            <person name="Fan W."/>
            <person name="Wang S."/>
            <person name="Wang H."/>
            <person name="Wang A."/>
            <person name="Jiang F."/>
            <person name="Liu H."/>
            <person name="Zhao H."/>
            <person name="Xu D."/>
            <person name="Zhang Y."/>
        </authorList>
    </citation>
    <scope>NUCLEOTIDE SEQUENCE [LARGE SCALE GENOMIC DNA]</scope>
    <source>
        <strain evidence="2">cv. Yunnan</strain>
    </source>
</reference>
<keyword evidence="2" id="KW-1185">Reference proteome</keyword>
<proteinExistence type="predicted"/>